<dbReference type="GO" id="GO:0016491">
    <property type="term" value="F:oxidoreductase activity"/>
    <property type="evidence" value="ECO:0007669"/>
    <property type="project" value="InterPro"/>
</dbReference>
<dbReference type="OrthoDB" id="5046242at2759"/>
<dbReference type="Pfam" id="PF01593">
    <property type="entry name" value="Amino_oxidase"/>
    <property type="match status" value="1"/>
</dbReference>
<name>A0A3D8S6V6_9HELO</name>
<dbReference type="EMBL" id="PDLM01000003">
    <property type="protein sequence ID" value="RDW82023.1"/>
    <property type="molecule type" value="Genomic_DNA"/>
</dbReference>
<evidence type="ECO:0000313" key="4">
    <source>
        <dbReference type="Proteomes" id="UP000256645"/>
    </source>
</evidence>
<feature type="region of interest" description="Disordered" evidence="1">
    <location>
        <begin position="519"/>
        <end position="542"/>
    </location>
</feature>
<dbReference type="SUPFAM" id="SSF51905">
    <property type="entry name" value="FAD/NAD(P)-binding domain"/>
    <property type="match status" value="1"/>
</dbReference>
<dbReference type="PANTHER" id="PTHR10742">
    <property type="entry name" value="FLAVIN MONOAMINE OXIDASE"/>
    <property type="match status" value="1"/>
</dbReference>
<gene>
    <name evidence="3" type="ORF">BP6252_03135</name>
</gene>
<dbReference type="GO" id="GO:0050660">
    <property type="term" value="F:flavin adenine dinucleotide binding"/>
    <property type="evidence" value="ECO:0007669"/>
    <property type="project" value="TreeGrafter"/>
</dbReference>
<dbReference type="PRINTS" id="PR00419">
    <property type="entry name" value="ADXRDTASE"/>
</dbReference>
<proteinExistence type="predicted"/>
<dbReference type="PANTHER" id="PTHR10742:SF414">
    <property type="entry name" value="CONTAINING AMINE OXIDASE, PUTATIVE (AFU_ORTHOLOGUE AFUA_3G12150)-RELATED"/>
    <property type="match status" value="1"/>
</dbReference>
<reference evidence="3 4" key="1">
    <citation type="journal article" date="2018" name="IMA Fungus">
        <title>IMA Genome-F 9: Draft genome sequence of Annulohypoxylon stygium, Aspergillus mulundensis, Berkeleyomyces basicola (syn. Thielaviopsis basicola), Ceratocystis smalleyi, two Cercospora beticola strains, Coleophoma cylindrospora, Fusarium fracticaudum, Phialophora cf. hyalina, and Morchella septimelata.</title>
        <authorList>
            <person name="Wingfield B.D."/>
            <person name="Bills G.F."/>
            <person name="Dong Y."/>
            <person name="Huang W."/>
            <person name="Nel W.J."/>
            <person name="Swalarsk-Parry B.S."/>
            <person name="Vaghefi N."/>
            <person name="Wilken P.M."/>
            <person name="An Z."/>
            <person name="de Beer Z.W."/>
            <person name="De Vos L."/>
            <person name="Chen L."/>
            <person name="Duong T.A."/>
            <person name="Gao Y."/>
            <person name="Hammerbacher A."/>
            <person name="Kikkert J.R."/>
            <person name="Li Y."/>
            <person name="Li H."/>
            <person name="Li K."/>
            <person name="Li Q."/>
            <person name="Liu X."/>
            <person name="Ma X."/>
            <person name="Naidoo K."/>
            <person name="Pethybridge S.J."/>
            <person name="Sun J."/>
            <person name="Steenkamp E.T."/>
            <person name="van der Nest M.A."/>
            <person name="van Wyk S."/>
            <person name="Wingfield M.J."/>
            <person name="Xiong C."/>
            <person name="Yue Q."/>
            <person name="Zhang X."/>
        </authorList>
    </citation>
    <scope>NUCLEOTIDE SEQUENCE [LARGE SCALE GENOMIC DNA]</scope>
    <source>
        <strain evidence="3 4">BP6252</strain>
    </source>
</reference>
<protein>
    <submittedName>
        <fullName evidence="3">Flavin containing amine oxidoreductase</fullName>
    </submittedName>
</protein>
<dbReference type="SUPFAM" id="SSF54373">
    <property type="entry name" value="FAD-linked reductases, C-terminal domain"/>
    <property type="match status" value="1"/>
</dbReference>
<dbReference type="GO" id="GO:0006338">
    <property type="term" value="P:chromatin remodeling"/>
    <property type="evidence" value="ECO:0007669"/>
    <property type="project" value="TreeGrafter"/>
</dbReference>
<feature type="compositionally biased region" description="Basic and acidic residues" evidence="1">
    <location>
        <begin position="519"/>
        <end position="529"/>
    </location>
</feature>
<dbReference type="InterPro" id="IPR002937">
    <property type="entry name" value="Amino_oxidase"/>
</dbReference>
<comment type="caution">
    <text evidence="3">The sequence shown here is derived from an EMBL/GenBank/DDBJ whole genome shotgun (WGS) entry which is preliminary data.</text>
</comment>
<keyword evidence="4" id="KW-1185">Reference proteome</keyword>
<evidence type="ECO:0000313" key="3">
    <source>
        <dbReference type="EMBL" id="RDW82023.1"/>
    </source>
</evidence>
<accession>A0A3D8S6V6</accession>
<dbReference type="InterPro" id="IPR050281">
    <property type="entry name" value="Flavin_monoamine_oxidase"/>
</dbReference>
<dbReference type="Gene3D" id="3.90.660.10">
    <property type="match status" value="1"/>
</dbReference>
<dbReference type="Gene3D" id="3.50.50.60">
    <property type="entry name" value="FAD/NAD(P)-binding domain"/>
    <property type="match status" value="1"/>
</dbReference>
<dbReference type="Proteomes" id="UP000256645">
    <property type="component" value="Unassembled WGS sequence"/>
</dbReference>
<dbReference type="AlphaFoldDB" id="A0A3D8S6V6"/>
<evidence type="ECO:0000256" key="1">
    <source>
        <dbReference type="SAM" id="MobiDB-lite"/>
    </source>
</evidence>
<dbReference type="STRING" id="1849047.A0A3D8S6V6"/>
<dbReference type="GO" id="GO:0003682">
    <property type="term" value="F:chromatin binding"/>
    <property type="evidence" value="ECO:0007669"/>
    <property type="project" value="TreeGrafter"/>
</dbReference>
<feature type="domain" description="Amine oxidase" evidence="2">
    <location>
        <begin position="48"/>
        <end position="502"/>
    </location>
</feature>
<sequence>MEHWGLMKSPWLHGDFLESSLGMHHTIAQRRTFSVSNPPHIGIVGAGVSGLRCADILLQNGFKVTILEARDRIGGRLCQKTLPSGQIVDLGANWIHGTDNNPILELAKLTNTETHSWPANSNLFADDGKLIAQDDANILGDQMWEIILDAFKFADKHTAEIDTNESLFDFFSQKATELYPGSGEDEKRRKILLQMSEMWGAFVGSPVTRQSLKFFWLEECLEGETLFCAGTYQKILAHISQPALDAADIKLSTKVTNIISGEDGTTVITDQLDELKFDDIVVTAPLGWLKKNTSKFQPALPPRFLKAVASIGYGCLEKAYINFPKAFWIKEGVDIAQQPFTGFGQWISPSYTPHTNPRRWNQEVVEMGTLPGATAHPTLLFYIFGEQSHALANEIATISTQKERDEHIVKFFKPYYSLLPGYDEASPDCIPQSTLSTNWVLDDFAGNGSYCNFQVGVEAADKDIEVMREGLPERNLWFAGEHTSPYVALGTVTGAYWSGEAVGKRISLAYGQSNKTWDIPKDGSGKQEQGEIGFRGPESALS</sequence>
<evidence type="ECO:0000259" key="2">
    <source>
        <dbReference type="Pfam" id="PF01593"/>
    </source>
</evidence>
<dbReference type="InterPro" id="IPR036188">
    <property type="entry name" value="FAD/NAD-bd_sf"/>
</dbReference>
<organism evidence="3 4">
    <name type="scientific">Coleophoma cylindrospora</name>
    <dbReference type="NCBI Taxonomy" id="1849047"/>
    <lineage>
        <taxon>Eukaryota</taxon>
        <taxon>Fungi</taxon>
        <taxon>Dikarya</taxon>
        <taxon>Ascomycota</taxon>
        <taxon>Pezizomycotina</taxon>
        <taxon>Leotiomycetes</taxon>
        <taxon>Helotiales</taxon>
        <taxon>Dermateaceae</taxon>
        <taxon>Coleophoma</taxon>
    </lineage>
</organism>